<feature type="compositionally biased region" description="Low complexity" evidence="1">
    <location>
        <begin position="953"/>
        <end position="967"/>
    </location>
</feature>
<sequence length="3857" mass="408939">MAASMAPAAVPRTALLRPKEAAEFYEAACRSEGVFIHSTFLKQLLLGSVLIQFENGYLGGSGIGPILRTLQRAPLRALLLSKCALSAEDIKLVCTGLAQHPELEKIDVRGVPLTIGGAKDLLHLVTRNPHITEVLMDESLPKYVAIQQQCNRNAQATYRMSECVICGAGVPSTAGTSCETQVLRFALEHLKPAANSVSVAGVRVLCGALQQCMDRNSGVLAVCAGLCAESLAEDLCRCVSSVTKALVWQRPYDAPNLVFLRAYLTREHSRLLAEAEQEKRQQQQQQQEERDDVPECGGAAVPSLLVPGPVDAAAEERWRTKRARTDIDAFLEDDNDLHLPRCTVCGQPGECSQEGPTWLLRVLQKDITEHGAAVTPVALTRLCRLLGTYASLRPCSRRCVRHVVRYGLYGYGGVHCSYASGCEPLSSVVGGHAELQRLPLVSFSVVDVEREAVVDIGGGELNCALTVASAIGDEEGVAMDPYLLFAIGRQLRQQSLRTLGMDLASACMAVRLVGCLPVSEAPFKYRSGGDGADAPPRDLVADWATWSSAGGTAGEAEVRRWLHHAFAHRRQRVCVIDGPHRDLFDNIRAALWTLRQQARSVLVTMKFAVAWLSLPNGVIPPDASAHTHGIYTTAKVVGQSTLENTVYIILQCPLGSHTGYKGFFFFPKSVFLQTVRGLAFVFIDSVGPEYRAAGRASNVYGYELVGRAVGVSALEALRLLRRLFTCLVVLGLEDGQATNGLWASVTSSCDVVRMRRLFRRDRLPAPLLLLRQAVETRREAVAETGQSSEPTAARQRLRRRGASSSSSRTYWERVLLSSRFPSQLLFFFNEVIGTRDGAAWLRDALQVASTMQAPVDPCAMSGPLTLSLSATRRGVDLVPPPPTGVAPRRWIETTPAPTPPPPPPPPPPTTSRKTASSPATPLLPAEAKPKPPPSRSPSPPTQRKSVRRDRATSRSPSAPSASTAPPTEVKKKAGSAASAAASSRKQAAAPKRSPRSKSSASQESVARKSTASATSASATPSADAVESRPSSPVDRTHVLLQREWGEERSQRQACLKAAASVGLVEFLRSRSIGIAGDASTAPPVLRGATASGRGAVGVATRGFVGVEDTATAISTGTLGKPWFIVPFRNDGDKDGDDDDVLLLFIGDTVTAYSQREAQVLCGPVAMRDDPVLAEFPFCTGVDAAVPHPSEPHLVFFFSGLEWLLFDLHLAECVDGPYAIGSHGQFRRLPSVFHDRRDGVVGVPHTTLFVFFRDFVYVVFDVAARRCVGGMGYLNPPVREPVGPGDVVGGAGHASSSMPPALEDLIRTLYPASASTTTSTNTNTAAVGGGGLPRRRLGRTSTLDSDADDIAAAEDDGTAGVGAQPLLLSTELQRLLGTAPMTALCVRAAAKETQYLVSRTGVFIPVRWQVLEDAGGADGGPANAGEGIGASQPRRWLLAQDEHHHQPHSMTPEAPLRHLPLVFRQFTTAALASLCALAVRTECALKPSAHVSPSTSAPQLCLFDPERQPHESSSASAFHGAPSRGTVVEREDTSVDVSVGAPRSPCSEVVPPSAVGGGARITSSLVATALSERAPLALSRCGSAQDITASALSGTSMWRDEVFFYGDADDSQRPQRLEEPASPAAVAAAAVTPHCDGACAATRVDRAAQVSYIEYDLGFASPQRIFTGLLMILDTSALPSSVLQLATLMSSVDSSTDGQVYFPQAMVRLTGSIVTARWGSGPGSVTSAAARFWRVRFCTPVPASLGIVRLFWMEAVPGTATETQLQAPMVFSPWLPLLLTVPTSAAAPAGTSGTRDPLMIEAAEVLQPARQLISRDNLYPVFVDDASNSSGAGWFNPHTALPELDCADVCTTLFVCGSSIVQTGWSRHGTALAATQAEAQPIADRAGFRGLPYPFVLGWDAAFYPAPQEHPGRVAILRGEWLLLWDMQEQRLVSDVLQWRASALLEGLASMPIDKVVAVVNCWSSEESSAVVGVVHTASSMSDGELMYVELDLTRGAVLNVPVPLATYVATRFRTPPPGPGAVLHTILCSPSAPSTWYLFWDRGVQVASTAAQSSNEHDVVASDAVGVLPLAQSRLFYSVPLYLSEWGRLQHHCRVLLDVPRLLTEVHGESGGGLVIAGVQLVSAGGRGGETTSWKVQCSENGGSSWKDVAVHHQAAGGRVCGETLWAPSDAYALSKCPYWRLSRISSTHDAGSAFAAPATCSTMAEVPVRQSYSQLRLLTVPRRGCRQLPSRVSGAVAGTTLHDIRAFFVRSARGPASVSVQACGPAPAAATSSASGGAAYELLWDYGSTPVPLCSVTFKLHGSPAVVAECKWSMLCSRTLGGEGQCVATATKVIAAKDGGVMWTLSWLPNGLYRYWRLYGEWRAVAGAQHPQQQQQQRVSLAPSSLALVAFTAHEYDGPLLSIYSGTAKGVGATSLLWPLAEDVTRSPFQLRCVVNSVVQLSRVTLGLTLWDMEFVCESGSCTARLAVEYTDDTGDWTTAAETVINVSAGSTSTPARCTLSWPSCGAHVLWQLRVVETSTTATLSLTRVRLGDCPATTHLSLYAPPAPPSSSPSAASPRVGADAASGSGRKSLASTATVVAPADSAGGAAVADPVSISLLTLKTPRRLVRVRAVLASAATRYSVEYLGLDGASWLAAAVLDGASVSGGAGAGTASVSWDGSLVSVSTHWRLRLVDGVALEPPTNVEWFERSSEYAEMIDTAEVPGMIVSTTGFTEVQPPRLLSGSTGVLWDPLSGKTRAPPRMPVLQCTAQMQSSPATAEEPAAMSVTWSFISPLTFDQLLLSVQSRIETAAAAPVAAAAAAAETADEGSPGTTTALTGVPPPPAVSAQEPLQCVVVETSNNGHDYVAVADGVVRLCDRTVSLRWVEVAPSSFWRLRFTPPPVSPPPPTTPSTTAGDAPAASALPAPPPPSPPPETFTLQIYAAGWLVKRGAPALLSQIAQPAPGRSSNTVYRAWMTEIFNRENAFMQACLRGSEEYASTQSKLRASGDISRVGEVAGAVLRLKQKYQTFLQKVMKEAARRVRAEEAEPARRESAQSGAHSRAAPPLLPPSVPARVSGWLSEAHLSSDLIHLLVESATTAAIGGPYLLRLVELVQHRLAFRQPLQFTKRSSRWFYPVLEAVGPLAEDWHRFPAANVCAAYAVYWSLSTALQRQLDALLGEADTITPLSEHVASPLITVRVAESHWVPSHHFPAVAPFLYAAGFAAQPVTVVYAINDVVFPPPYALGIPGARDSQPLLSPYAYTIRTGVNFVQQCSLSRCPTPAMDVLRYILPASAFALDAKGNAMSPTTMVLTVNALHAAADDVKAVVRFTVSGEGVDFGLPGLVMDAIEFEVLLTGDGATNTGRGILASHPSWRMNYVSHGARFVGSAAAAVARSAPRAGDSSSSMSGTSASSCLPVSLTGGVEAHGLPLVSVRGTFGNARFSEVAELPGAVVTHLYFKTLAHVDSIAPTAAAEASAVESGRGGGSGDYDGAPRRWVCSPLEGEGQVFLPGVSRSCACACTIDTTCWEGSSPARLSSFMLGVDRCSVNDLKALSRACRGGGDRDVVQHQVSPVTRRLAACSIGGTRLEVAATVRVLAGRVGPERVRVSLKGRAVLCVENTVIPDASLEMDCGAGVISLSAQCEYPLWIGAVLVEGGAAKPVLLQMTRPATVSRGGQDSPRHDSDTATSLRFLVSGHARLFGADHAARVTLELAESTEGLTSVTLVAASLRYPGLVLTLQDCVVSEVWRYAQVTINERALRIAIERDIVGVPILAALQAHQIPLALSVTSVAPEPYDMATQRLSCRVNGLLYGATFSVATSAVAPDDVDDLWSVLGAQCVPAIVEQCEANLWASYANVVGLREMKEGPPSDADATT</sequence>
<gene>
    <name evidence="2" type="ORF">NESM_000172800</name>
</gene>
<feature type="region of interest" description="Disordered" evidence="1">
    <location>
        <begin position="780"/>
        <end position="801"/>
    </location>
</feature>
<evidence type="ECO:0000256" key="1">
    <source>
        <dbReference type="SAM" id="MobiDB-lite"/>
    </source>
</evidence>
<feature type="region of interest" description="Disordered" evidence="1">
    <location>
        <begin position="1314"/>
        <end position="1341"/>
    </location>
</feature>
<dbReference type="EMBL" id="JAECZO010000011">
    <property type="protein sequence ID" value="KAK7201121.1"/>
    <property type="molecule type" value="Genomic_DNA"/>
</dbReference>
<reference evidence="2 3" key="1">
    <citation type="journal article" date="2021" name="MBio">
        <title>A New Model Trypanosomatid, Novymonas esmeraldas: Genomic Perception of Its 'Candidatus Pandoraea novymonadis' Endosymbiont.</title>
        <authorList>
            <person name="Zakharova A."/>
            <person name="Saura A."/>
            <person name="Butenko A."/>
            <person name="Podesvova L."/>
            <person name="Warmusova S."/>
            <person name="Kostygov A.Y."/>
            <person name="Nenarokova A."/>
            <person name="Lukes J."/>
            <person name="Opperdoes F.R."/>
            <person name="Yurchenko V."/>
        </authorList>
    </citation>
    <scope>NUCLEOTIDE SEQUENCE [LARGE SCALE GENOMIC DNA]</scope>
    <source>
        <strain evidence="2 3">E262AT.01</strain>
    </source>
</reference>
<dbReference type="Gene3D" id="3.80.10.10">
    <property type="entry name" value="Ribonuclease Inhibitor"/>
    <property type="match status" value="1"/>
</dbReference>
<dbReference type="PANTHER" id="PTHR24216">
    <property type="entry name" value="PAXILLIN-RELATED"/>
    <property type="match status" value="1"/>
</dbReference>
<dbReference type="InterPro" id="IPR032675">
    <property type="entry name" value="LRR_dom_sf"/>
</dbReference>
<evidence type="ECO:0000313" key="2">
    <source>
        <dbReference type="EMBL" id="KAK7201121.1"/>
    </source>
</evidence>
<comment type="caution">
    <text evidence="2">The sequence shown here is derived from an EMBL/GenBank/DDBJ whole genome shotgun (WGS) entry which is preliminary data.</text>
</comment>
<feature type="region of interest" description="Disordered" evidence="1">
    <location>
        <begin position="3023"/>
        <end position="3050"/>
    </location>
</feature>
<feature type="region of interest" description="Disordered" evidence="1">
    <location>
        <begin position="873"/>
        <end position="1034"/>
    </location>
</feature>
<keyword evidence="3" id="KW-1185">Reference proteome</keyword>
<feature type="compositionally biased region" description="Basic and acidic residues" evidence="1">
    <location>
        <begin position="3023"/>
        <end position="3035"/>
    </location>
</feature>
<feature type="compositionally biased region" description="Low complexity" evidence="1">
    <location>
        <begin position="2892"/>
        <end position="2905"/>
    </location>
</feature>
<dbReference type="Proteomes" id="UP001430356">
    <property type="component" value="Unassembled WGS sequence"/>
</dbReference>
<feature type="compositionally biased region" description="Low complexity" evidence="1">
    <location>
        <begin position="1314"/>
        <end position="1325"/>
    </location>
</feature>
<feature type="region of interest" description="Disordered" evidence="1">
    <location>
        <begin position="274"/>
        <end position="295"/>
    </location>
</feature>
<evidence type="ECO:0000313" key="3">
    <source>
        <dbReference type="Proteomes" id="UP001430356"/>
    </source>
</evidence>
<organism evidence="2 3">
    <name type="scientific">Novymonas esmeraldas</name>
    <dbReference type="NCBI Taxonomy" id="1808958"/>
    <lineage>
        <taxon>Eukaryota</taxon>
        <taxon>Discoba</taxon>
        <taxon>Euglenozoa</taxon>
        <taxon>Kinetoplastea</taxon>
        <taxon>Metakinetoplastina</taxon>
        <taxon>Trypanosomatida</taxon>
        <taxon>Trypanosomatidae</taxon>
        <taxon>Novymonas</taxon>
    </lineage>
</organism>
<feature type="region of interest" description="Disordered" evidence="1">
    <location>
        <begin position="2878"/>
        <end position="2916"/>
    </location>
</feature>
<name>A0AAW0F5M9_9TRYP</name>
<proteinExistence type="predicted"/>
<feature type="compositionally biased region" description="Low complexity" evidence="1">
    <location>
        <begin position="1009"/>
        <end position="1022"/>
    </location>
</feature>
<dbReference type="Gene3D" id="2.110.10.10">
    <property type="entry name" value="Hemopexin-like domain"/>
    <property type="match status" value="1"/>
</dbReference>
<accession>A0AAW0F5M9</accession>
<feature type="compositionally biased region" description="Pro residues" evidence="1">
    <location>
        <begin position="2880"/>
        <end position="2891"/>
    </location>
</feature>
<protein>
    <submittedName>
        <fullName evidence="2">Uncharacterized protein</fullName>
    </submittedName>
</protein>
<feature type="region of interest" description="Disordered" evidence="1">
    <location>
        <begin position="1505"/>
        <end position="1528"/>
    </location>
</feature>
<dbReference type="SUPFAM" id="SSF52047">
    <property type="entry name" value="RNI-like"/>
    <property type="match status" value="1"/>
</dbReference>
<feature type="compositionally biased region" description="Low complexity" evidence="1">
    <location>
        <begin position="910"/>
        <end position="926"/>
    </location>
</feature>
<feature type="compositionally biased region" description="Pro residues" evidence="1">
    <location>
        <begin position="896"/>
        <end position="909"/>
    </location>
</feature>
<feature type="region of interest" description="Disordered" evidence="1">
    <location>
        <begin position="2543"/>
        <end position="2570"/>
    </location>
</feature>
<dbReference type="PANTHER" id="PTHR24216:SF65">
    <property type="entry name" value="PAXILLIN-LIKE PROTEIN 1"/>
    <property type="match status" value="1"/>
</dbReference>
<feature type="compositionally biased region" description="Low complexity" evidence="1">
    <location>
        <begin position="974"/>
        <end position="1001"/>
    </location>
</feature>
<feature type="compositionally biased region" description="Pro residues" evidence="1">
    <location>
        <begin position="930"/>
        <end position="940"/>
    </location>
</feature>
<dbReference type="InterPro" id="IPR036375">
    <property type="entry name" value="Hemopexin-like_dom_sf"/>
</dbReference>
<feature type="compositionally biased region" description="Pro residues" evidence="1">
    <location>
        <begin position="2906"/>
        <end position="2916"/>
    </location>
</feature>